<organism evidence="1 2">
    <name type="scientific">Hymenobacter humi</name>
    <dbReference type="NCBI Taxonomy" id="1411620"/>
    <lineage>
        <taxon>Bacteria</taxon>
        <taxon>Pseudomonadati</taxon>
        <taxon>Bacteroidota</taxon>
        <taxon>Cytophagia</taxon>
        <taxon>Cytophagales</taxon>
        <taxon>Hymenobacteraceae</taxon>
        <taxon>Hymenobacter</taxon>
    </lineage>
</organism>
<keyword evidence="2" id="KW-1185">Reference proteome</keyword>
<proteinExistence type="predicted"/>
<gene>
    <name evidence="1" type="ORF">ACFQT0_19630</name>
</gene>
<accession>A0ABW2U786</accession>
<dbReference type="Proteomes" id="UP001596513">
    <property type="component" value="Unassembled WGS sequence"/>
</dbReference>
<name>A0ABW2U786_9BACT</name>
<sequence>MSIRQTMPGLNAADAKELAQCIVNSQLAEGIGIEGKKVALEVAVRLADLLDAYHGYHDMMDAVPLDLSNPADYVDARTWAATPGHVKKLVEQYALAERTSSMRHINQEIANLTAMLDQVDRIGGTALELFERRRMQREGIRPKAIDKAIAEMKADGRIPVKKEGGETV</sequence>
<evidence type="ECO:0000313" key="1">
    <source>
        <dbReference type="EMBL" id="MFC7669320.1"/>
    </source>
</evidence>
<dbReference type="EMBL" id="JBHTEK010000001">
    <property type="protein sequence ID" value="MFC7669320.1"/>
    <property type="molecule type" value="Genomic_DNA"/>
</dbReference>
<evidence type="ECO:0008006" key="3">
    <source>
        <dbReference type="Google" id="ProtNLM"/>
    </source>
</evidence>
<comment type="caution">
    <text evidence="1">The sequence shown here is derived from an EMBL/GenBank/DDBJ whole genome shotgun (WGS) entry which is preliminary data.</text>
</comment>
<evidence type="ECO:0000313" key="2">
    <source>
        <dbReference type="Proteomes" id="UP001596513"/>
    </source>
</evidence>
<reference evidence="2" key="1">
    <citation type="journal article" date="2019" name="Int. J. Syst. Evol. Microbiol.">
        <title>The Global Catalogue of Microorganisms (GCM) 10K type strain sequencing project: providing services to taxonomists for standard genome sequencing and annotation.</title>
        <authorList>
            <consortium name="The Broad Institute Genomics Platform"/>
            <consortium name="The Broad Institute Genome Sequencing Center for Infectious Disease"/>
            <person name="Wu L."/>
            <person name="Ma J."/>
        </authorList>
    </citation>
    <scope>NUCLEOTIDE SEQUENCE [LARGE SCALE GENOMIC DNA]</scope>
    <source>
        <strain evidence="2">JCM 19635</strain>
    </source>
</reference>
<dbReference type="RefSeq" id="WP_380204829.1">
    <property type="nucleotide sequence ID" value="NZ_JBHTEK010000001.1"/>
</dbReference>
<protein>
    <recommendedName>
        <fullName evidence="3">Terminase small subunit</fullName>
    </recommendedName>
</protein>